<evidence type="ECO:0000313" key="4">
    <source>
        <dbReference type="Proteomes" id="UP000765509"/>
    </source>
</evidence>
<dbReference type="Pfam" id="PF01145">
    <property type="entry name" value="Band_7"/>
    <property type="match status" value="1"/>
</dbReference>
<organism evidence="3 4">
    <name type="scientific">Austropuccinia psidii MF-1</name>
    <dbReference type="NCBI Taxonomy" id="1389203"/>
    <lineage>
        <taxon>Eukaryota</taxon>
        <taxon>Fungi</taxon>
        <taxon>Dikarya</taxon>
        <taxon>Basidiomycota</taxon>
        <taxon>Pucciniomycotina</taxon>
        <taxon>Pucciniomycetes</taxon>
        <taxon>Pucciniales</taxon>
        <taxon>Sphaerophragmiaceae</taxon>
        <taxon>Austropuccinia</taxon>
    </lineage>
</organism>
<dbReference type="Proteomes" id="UP000765509">
    <property type="component" value="Unassembled WGS sequence"/>
</dbReference>
<feature type="domain" description="Band 7" evidence="2">
    <location>
        <begin position="298"/>
        <end position="458"/>
    </location>
</feature>
<dbReference type="InterPro" id="IPR036013">
    <property type="entry name" value="Band_7/SPFH_dom_sf"/>
</dbReference>
<name>A0A9Q3DKM6_9BASI</name>
<dbReference type="GO" id="GO:0005886">
    <property type="term" value="C:plasma membrane"/>
    <property type="evidence" value="ECO:0007669"/>
    <property type="project" value="InterPro"/>
</dbReference>
<dbReference type="SUPFAM" id="SSF117892">
    <property type="entry name" value="Band 7/SPFH domain"/>
    <property type="match status" value="1"/>
</dbReference>
<dbReference type="OrthoDB" id="2105077at2759"/>
<dbReference type="SMART" id="SM00244">
    <property type="entry name" value="PHB"/>
    <property type="match status" value="1"/>
</dbReference>
<accession>A0A9Q3DKM6</accession>
<gene>
    <name evidence="3" type="ORF">O181_045666</name>
</gene>
<sequence length="463" mass="51427">MAILDQSEKINPRYIHTKRNQACGDGRRLEADQVTSRSCSTAKRGDPSQLSSGGVWTAHPRNIGYGQTIEIIRRDWEGEKYGHPLERIAEHHCRLGSFKVFIDRLAGGSIAGCVAIDRVVRVLFDIHLRSGSRAFVVSKRSRTSCHPCQKHCQSVSVPSYVDPKIWFMSHSSNRPIMAASPFNSLQSKLPNSPERVLRQNCLSMSQNFSNDSELCPSPRPASFAVFPVIHNAGSGHQVSRDLLVEPWRANDYHNEAGQQESPPDILIAGDSFQSKLISGLGNMIGCLGSIPGCFCFPTSHMQIQEGHTGLVCRFGKYTKKVSPGSIYVNPLSEILTTVDLKLQILRMMSLNLATKEFISVEVSWVVYWCVINPYKAAFSVSSVPDALDALSREAMQACVGTKHLKELLANCKALGREIKIMLNDKCELHRSLDLRAIKKIMGSLNEIPSSREIENTQASKYKD</sequence>
<comment type="similarity">
    <text evidence="1">Belongs to the band 7/mec-2 family.</text>
</comment>
<proteinExistence type="inferred from homology"/>
<protein>
    <recommendedName>
        <fullName evidence="2">Band 7 domain-containing protein</fullName>
    </recommendedName>
</protein>
<dbReference type="EMBL" id="AVOT02018796">
    <property type="protein sequence ID" value="MBW0505951.1"/>
    <property type="molecule type" value="Genomic_DNA"/>
</dbReference>
<dbReference type="AlphaFoldDB" id="A0A9Q3DKM6"/>
<keyword evidence="4" id="KW-1185">Reference proteome</keyword>
<evidence type="ECO:0000313" key="3">
    <source>
        <dbReference type="EMBL" id="MBW0505951.1"/>
    </source>
</evidence>
<comment type="caution">
    <text evidence="3">The sequence shown here is derived from an EMBL/GenBank/DDBJ whole genome shotgun (WGS) entry which is preliminary data.</text>
</comment>
<dbReference type="InterPro" id="IPR001107">
    <property type="entry name" value="Band_7"/>
</dbReference>
<dbReference type="PANTHER" id="PTHR10264">
    <property type="entry name" value="BAND 7 PROTEIN-RELATED"/>
    <property type="match status" value="1"/>
</dbReference>
<evidence type="ECO:0000256" key="1">
    <source>
        <dbReference type="ARBA" id="ARBA00008164"/>
    </source>
</evidence>
<dbReference type="Gene3D" id="3.30.479.30">
    <property type="entry name" value="Band 7 domain"/>
    <property type="match status" value="1"/>
</dbReference>
<dbReference type="PANTHER" id="PTHR10264:SF19">
    <property type="entry name" value="AT06885P-RELATED"/>
    <property type="match status" value="1"/>
</dbReference>
<dbReference type="InterPro" id="IPR043202">
    <property type="entry name" value="Band-7_stomatin-like"/>
</dbReference>
<reference evidence="3" key="1">
    <citation type="submission" date="2021-03" db="EMBL/GenBank/DDBJ databases">
        <title>Draft genome sequence of rust myrtle Austropuccinia psidii MF-1, a brazilian biotype.</title>
        <authorList>
            <person name="Quecine M.C."/>
            <person name="Pachon D.M.R."/>
            <person name="Bonatelli M.L."/>
            <person name="Correr F.H."/>
            <person name="Franceschini L.M."/>
            <person name="Leite T.F."/>
            <person name="Margarido G.R.A."/>
            <person name="Almeida C.A."/>
            <person name="Ferrarezi J.A."/>
            <person name="Labate C.A."/>
        </authorList>
    </citation>
    <scope>NUCLEOTIDE SEQUENCE</scope>
    <source>
        <strain evidence="3">MF-1</strain>
    </source>
</reference>
<evidence type="ECO:0000259" key="2">
    <source>
        <dbReference type="SMART" id="SM00244"/>
    </source>
</evidence>